<keyword evidence="5" id="KW-0342">GTP-binding</keyword>
<dbReference type="GO" id="GO:0003924">
    <property type="term" value="F:GTPase activity"/>
    <property type="evidence" value="ECO:0007669"/>
    <property type="project" value="InterPro"/>
</dbReference>
<keyword evidence="3" id="KW-0378">Hydrolase</keyword>
<reference evidence="9" key="2">
    <citation type="submission" date="2025-08" db="UniProtKB">
        <authorList>
            <consortium name="Ensembl"/>
        </authorList>
    </citation>
    <scope>IDENTIFICATION</scope>
</reference>
<dbReference type="Ensembl" id="ENSECRT00000029371.1">
    <property type="protein sequence ID" value="ENSECRP00000028760.1"/>
    <property type="gene ID" value="ENSECRG00000019478.1"/>
</dbReference>
<dbReference type="SUPFAM" id="SSF48340">
    <property type="entry name" value="Interferon-induced guanylate-binding protein 1 (GBP1), C-terminal domain"/>
    <property type="match status" value="1"/>
</dbReference>
<evidence type="ECO:0000256" key="5">
    <source>
        <dbReference type="ARBA" id="ARBA00023134"/>
    </source>
</evidence>
<organism evidence="9 10">
    <name type="scientific">Erpetoichthys calabaricus</name>
    <name type="common">Rope fish</name>
    <name type="synonym">Calamoichthys calabaricus</name>
    <dbReference type="NCBI Taxonomy" id="27687"/>
    <lineage>
        <taxon>Eukaryota</taxon>
        <taxon>Metazoa</taxon>
        <taxon>Chordata</taxon>
        <taxon>Craniata</taxon>
        <taxon>Vertebrata</taxon>
        <taxon>Euteleostomi</taxon>
        <taxon>Actinopterygii</taxon>
        <taxon>Polypteriformes</taxon>
        <taxon>Polypteridae</taxon>
        <taxon>Erpetoichthys</taxon>
    </lineage>
</organism>
<dbReference type="Proteomes" id="UP000694620">
    <property type="component" value="Chromosome 17"/>
</dbReference>
<dbReference type="InterPro" id="IPR027417">
    <property type="entry name" value="P-loop_NTPase"/>
</dbReference>
<dbReference type="InterPro" id="IPR015894">
    <property type="entry name" value="Guanylate-bd_N"/>
</dbReference>
<dbReference type="GeneTree" id="ENSGT00940000154265"/>
<protein>
    <submittedName>
        <fullName evidence="9">Guanylate-binding protein 1-like</fullName>
    </submittedName>
</protein>
<dbReference type="GO" id="GO:0045087">
    <property type="term" value="P:innate immune response"/>
    <property type="evidence" value="ECO:0007669"/>
    <property type="project" value="UniProtKB-KW"/>
</dbReference>
<proteinExistence type="inferred from homology"/>
<dbReference type="CDD" id="cd16269">
    <property type="entry name" value="GBP_C"/>
    <property type="match status" value="1"/>
</dbReference>
<gene>
    <name evidence="9" type="primary">LOC114667311</name>
</gene>
<evidence type="ECO:0000256" key="1">
    <source>
        <dbReference type="ARBA" id="ARBA00022588"/>
    </source>
</evidence>
<feature type="domain" description="GB1/RHD3-type G" evidence="8">
    <location>
        <begin position="35"/>
        <end position="276"/>
    </location>
</feature>
<dbReference type="InterPro" id="IPR036543">
    <property type="entry name" value="Guanylate-bd_C_sf"/>
</dbReference>
<dbReference type="Pfam" id="PF02263">
    <property type="entry name" value="GBP"/>
    <property type="match status" value="1"/>
</dbReference>
<dbReference type="SUPFAM" id="SSF52540">
    <property type="entry name" value="P-loop containing nucleoside triphosphate hydrolases"/>
    <property type="match status" value="1"/>
</dbReference>
<reference evidence="9" key="1">
    <citation type="submission" date="2021-06" db="EMBL/GenBank/DDBJ databases">
        <authorList>
            <consortium name="Wellcome Sanger Institute Data Sharing"/>
        </authorList>
    </citation>
    <scope>NUCLEOTIDE SEQUENCE [LARGE SCALE GENOMIC DNA]</scope>
</reference>
<dbReference type="InterPro" id="IPR037684">
    <property type="entry name" value="GBP_C"/>
</dbReference>
<name>A0A8C4TCM7_ERPCA</name>
<dbReference type="PROSITE" id="PS51715">
    <property type="entry name" value="G_GB1_RHD3"/>
    <property type="match status" value="1"/>
</dbReference>
<keyword evidence="1" id="KW-0399">Innate immunity</keyword>
<dbReference type="InterPro" id="IPR003191">
    <property type="entry name" value="Guanylate-bd/ATL_C"/>
</dbReference>
<reference evidence="9" key="3">
    <citation type="submission" date="2025-09" db="UniProtKB">
        <authorList>
            <consortium name="Ensembl"/>
        </authorList>
    </citation>
    <scope>IDENTIFICATION</scope>
</reference>
<evidence type="ECO:0000313" key="9">
    <source>
        <dbReference type="Ensembl" id="ENSECRP00000028760.1"/>
    </source>
</evidence>
<dbReference type="FunFam" id="1.20.1000.10:FF:000001">
    <property type="entry name" value="Guanylate binding protein 1"/>
    <property type="match status" value="1"/>
</dbReference>
<dbReference type="GO" id="GO:0005525">
    <property type="term" value="F:GTP binding"/>
    <property type="evidence" value="ECO:0007669"/>
    <property type="project" value="UniProtKB-KW"/>
</dbReference>
<keyword evidence="4" id="KW-0391">Immunity</keyword>
<dbReference type="InterPro" id="IPR030386">
    <property type="entry name" value="G_GB1_RHD3_dom"/>
</dbReference>
<evidence type="ECO:0000256" key="4">
    <source>
        <dbReference type="ARBA" id="ARBA00022859"/>
    </source>
</evidence>
<accession>A0A8C4TCM7</accession>
<comment type="similarity">
    <text evidence="6">Belongs to the TRAFAC class dynamin-like GTPase superfamily. GB1/RHD3 GTPase family.</text>
</comment>
<keyword evidence="10" id="KW-1185">Reference proteome</keyword>
<dbReference type="Gene3D" id="1.20.1000.10">
    <property type="entry name" value="Guanylate-binding protein, C-terminal domain"/>
    <property type="match status" value="1"/>
</dbReference>
<dbReference type="Gene3D" id="3.40.50.300">
    <property type="entry name" value="P-loop containing nucleotide triphosphate hydrolases"/>
    <property type="match status" value="1"/>
</dbReference>
<dbReference type="FunFam" id="3.40.50.300:FF:000422">
    <property type="entry name" value="Guanylate-binding protein 1"/>
    <property type="match status" value="1"/>
</dbReference>
<sequence>MAFVPMKAPVCLIENTESNELHVNQGALEILQAIQQPVVVVAIVGLYRTGKSFLMNKLAGKHTGFPLGSSIQSETKGIWMWCVPHPNKPNHTLVLLDTEGLGDVEKGDQKNDNWIFALAVLFSSILVYNSMGTINNEAVQSLQYVTEMSKYIKVKSEKKDSDDSAEFARFFPSFVWAVRDFTLELVLNGKPIKPDEYLENSLKLKQVAGNSKGIESYNLPRLCIRSYFPTRRCFVFERPASASKMRKMETLTDADLDPDFVSQTQDFCRYILDKNGRAKIIKGGFTMTGQMLGTLIPIYVDTIRSGSVPCLDNAISALAQIQNTAAVQCAISHYKEQMEKMTAELFESQKNLSDVHGHCEREAIKVFMSKSFKDDDQLFQEELGNSLKKEYESYCLKQEDRSREYCLSLLKEFCKDVEAKIKNGVYMKPGGYQDYRSDLQHIVKKYGESPKKGMKADIVLLEFLKEKEEIGGSILKADNAMTEQEKQIQMEQVKKESMEREASAAREAQRALEQRLVDQEKAHQEHMNQYMEKMEQERQAAMEEQSRLIDSKLREQKEFLQEGFNQRAADLNRQIEELKKRKPPSGPRCVVM</sequence>
<evidence type="ECO:0000256" key="7">
    <source>
        <dbReference type="SAM" id="Coils"/>
    </source>
</evidence>
<evidence type="ECO:0000259" key="8">
    <source>
        <dbReference type="PROSITE" id="PS51715"/>
    </source>
</evidence>
<keyword evidence="2" id="KW-0547">Nucleotide-binding</keyword>
<dbReference type="CDD" id="cd01851">
    <property type="entry name" value="GBP"/>
    <property type="match status" value="1"/>
</dbReference>
<evidence type="ECO:0000256" key="2">
    <source>
        <dbReference type="ARBA" id="ARBA00022741"/>
    </source>
</evidence>
<evidence type="ECO:0000313" key="10">
    <source>
        <dbReference type="Proteomes" id="UP000694620"/>
    </source>
</evidence>
<dbReference type="AlphaFoldDB" id="A0A8C4TCM7"/>
<evidence type="ECO:0000256" key="3">
    <source>
        <dbReference type="ARBA" id="ARBA00022801"/>
    </source>
</evidence>
<dbReference type="PANTHER" id="PTHR10751">
    <property type="entry name" value="GUANYLATE BINDING PROTEIN"/>
    <property type="match status" value="1"/>
</dbReference>
<dbReference type="Pfam" id="PF02841">
    <property type="entry name" value="GBP_C"/>
    <property type="match status" value="1"/>
</dbReference>
<evidence type="ECO:0000256" key="6">
    <source>
        <dbReference type="PROSITE-ProRule" id="PRU01052"/>
    </source>
</evidence>
<keyword evidence="7" id="KW-0175">Coiled coil</keyword>
<feature type="coiled-coil region" evidence="7">
    <location>
        <begin position="481"/>
        <end position="581"/>
    </location>
</feature>